<sequence>VGNNNEYYKVLGLDRNANETDIKTAYKKMAFKYHPDRPEGDAEKFKEISQAYEVLSDKDKRRIYDQYGEEGLNGGGGGFGGGGANSNPFGGAAYGSAYG</sequence>
<reference evidence="2 3" key="1">
    <citation type="submission" date="2020-04" db="EMBL/GenBank/DDBJ databases">
        <title>Perkinsus chesapeaki whole genome sequence.</title>
        <authorList>
            <person name="Bogema D.R."/>
        </authorList>
    </citation>
    <scope>NUCLEOTIDE SEQUENCE [LARGE SCALE GENOMIC DNA]</scope>
    <source>
        <strain evidence="2">ATCC PRA-425</strain>
    </source>
</reference>
<dbReference type="PRINTS" id="PR00625">
    <property type="entry name" value="JDOMAIN"/>
</dbReference>
<gene>
    <name evidence="2" type="ORF">FOL47_006998</name>
</gene>
<dbReference type="EMBL" id="JAAPAO010000004">
    <property type="protein sequence ID" value="KAF4678046.1"/>
    <property type="molecule type" value="Genomic_DNA"/>
</dbReference>
<dbReference type="GO" id="GO:0044183">
    <property type="term" value="F:protein folding chaperone"/>
    <property type="evidence" value="ECO:0007669"/>
    <property type="project" value="TreeGrafter"/>
</dbReference>
<dbReference type="PANTHER" id="PTHR43948:SF10">
    <property type="entry name" value="MRJ, ISOFORM E"/>
    <property type="match status" value="1"/>
</dbReference>
<dbReference type="GO" id="GO:0051082">
    <property type="term" value="F:unfolded protein binding"/>
    <property type="evidence" value="ECO:0007669"/>
    <property type="project" value="TreeGrafter"/>
</dbReference>
<evidence type="ECO:0000259" key="1">
    <source>
        <dbReference type="PROSITE" id="PS50076"/>
    </source>
</evidence>
<dbReference type="PANTHER" id="PTHR43948">
    <property type="entry name" value="DNAJ HOMOLOG SUBFAMILY B"/>
    <property type="match status" value="1"/>
</dbReference>
<accession>A0A7J6N2S3</accession>
<dbReference type="PROSITE" id="PS50076">
    <property type="entry name" value="DNAJ_2"/>
    <property type="match status" value="1"/>
</dbReference>
<dbReference type="InterPro" id="IPR001623">
    <property type="entry name" value="DnaJ_domain"/>
</dbReference>
<dbReference type="InterPro" id="IPR036869">
    <property type="entry name" value="J_dom_sf"/>
</dbReference>
<feature type="non-terminal residue" evidence="2">
    <location>
        <position position="99"/>
    </location>
</feature>
<dbReference type="SMART" id="SM00271">
    <property type="entry name" value="DnaJ"/>
    <property type="match status" value="1"/>
</dbReference>
<feature type="domain" description="J" evidence="1">
    <location>
        <begin position="6"/>
        <end position="68"/>
    </location>
</feature>
<dbReference type="GO" id="GO:0005634">
    <property type="term" value="C:nucleus"/>
    <property type="evidence" value="ECO:0007669"/>
    <property type="project" value="TreeGrafter"/>
</dbReference>
<name>A0A7J6N2S3_PERCH</name>
<dbReference type="Gene3D" id="1.10.287.110">
    <property type="entry name" value="DnaJ domain"/>
    <property type="match status" value="1"/>
</dbReference>
<dbReference type="SUPFAM" id="SSF46565">
    <property type="entry name" value="Chaperone J-domain"/>
    <property type="match status" value="1"/>
</dbReference>
<dbReference type="GO" id="GO:0051087">
    <property type="term" value="F:protein-folding chaperone binding"/>
    <property type="evidence" value="ECO:0007669"/>
    <property type="project" value="TreeGrafter"/>
</dbReference>
<dbReference type="Proteomes" id="UP000591131">
    <property type="component" value="Unassembled WGS sequence"/>
</dbReference>
<proteinExistence type="predicted"/>
<evidence type="ECO:0000313" key="3">
    <source>
        <dbReference type="Proteomes" id="UP000591131"/>
    </source>
</evidence>
<dbReference type="InterPro" id="IPR018253">
    <property type="entry name" value="DnaJ_domain_CS"/>
</dbReference>
<keyword evidence="3" id="KW-1185">Reference proteome</keyword>
<comment type="caution">
    <text evidence="2">The sequence shown here is derived from an EMBL/GenBank/DDBJ whole genome shotgun (WGS) entry which is preliminary data.</text>
</comment>
<dbReference type="PROSITE" id="PS00636">
    <property type="entry name" value="DNAJ_1"/>
    <property type="match status" value="1"/>
</dbReference>
<dbReference type="CDD" id="cd06257">
    <property type="entry name" value="DnaJ"/>
    <property type="match status" value="1"/>
</dbReference>
<dbReference type="Pfam" id="PF00226">
    <property type="entry name" value="DnaJ"/>
    <property type="match status" value="1"/>
</dbReference>
<dbReference type="OrthoDB" id="10250354at2759"/>
<dbReference type="AlphaFoldDB" id="A0A7J6N2S3"/>
<organism evidence="2 3">
    <name type="scientific">Perkinsus chesapeaki</name>
    <name type="common">Clam parasite</name>
    <name type="synonym">Perkinsus andrewsi</name>
    <dbReference type="NCBI Taxonomy" id="330153"/>
    <lineage>
        <taxon>Eukaryota</taxon>
        <taxon>Sar</taxon>
        <taxon>Alveolata</taxon>
        <taxon>Perkinsozoa</taxon>
        <taxon>Perkinsea</taxon>
        <taxon>Perkinsida</taxon>
        <taxon>Perkinsidae</taxon>
        <taxon>Perkinsus</taxon>
    </lineage>
</organism>
<protein>
    <recommendedName>
        <fullName evidence="1">J domain-containing protein</fullName>
    </recommendedName>
</protein>
<evidence type="ECO:0000313" key="2">
    <source>
        <dbReference type="EMBL" id="KAF4678046.1"/>
    </source>
</evidence>
<dbReference type="GO" id="GO:0005737">
    <property type="term" value="C:cytoplasm"/>
    <property type="evidence" value="ECO:0007669"/>
    <property type="project" value="TreeGrafter"/>
</dbReference>